<dbReference type="Proteomes" id="UP000823982">
    <property type="component" value="Unassembled WGS sequence"/>
</dbReference>
<dbReference type="SUPFAM" id="SSF51215">
    <property type="entry name" value="Regulatory protein AraC"/>
    <property type="match status" value="1"/>
</dbReference>
<reference evidence="5" key="2">
    <citation type="journal article" date="2021" name="PeerJ">
        <title>Extensive microbial diversity within the chicken gut microbiome revealed by metagenomics and culture.</title>
        <authorList>
            <person name="Gilroy R."/>
            <person name="Ravi A."/>
            <person name="Getino M."/>
            <person name="Pursley I."/>
            <person name="Horton D.L."/>
            <person name="Alikhan N.F."/>
            <person name="Baker D."/>
            <person name="Gharbi K."/>
            <person name="Hall N."/>
            <person name="Watson M."/>
            <person name="Adriaenssens E.M."/>
            <person name="Foster-Nyarko E."/>
            <person name="Jarju S."/>
            <person name="Secka A."/>
            <person name="Antonio M."/>
            <person name="Oren A."/>
            <person name="Chaudhuri R.R."/>
            <person name="La Ragione R."/>
            <person name="Hildebrand F."/>
            <person name="Pallen M.J."/>
        </authorList>
    </citation>
    <scope>NUCLEOTIDE SEQUENCE</scope>
    <source>
        <strain evidence="5">CHK157-1446</strain>
    </source>
</reference>
<keyword evidence="2" id="KW-0238">DNA-binding</keyword>
<keyword evidence="1" id="KW-0805">Transcription regulation</keyword>
<dbReference type="InterPro" id="IPR037923">
    <property type="entry name" value="HTH-like"/>
</dbReference>
<comment type="caution">
    <text evidence="5">The sequence shown here is derived from an EMBL/GenBank/DDBJ whole genome shotgun (WGS) entry which is preliminary data.</text>
</comment>
<organism evidence="5 6">
    <name type="scientific">Candidatus Faeciplasma gallinarum</name>
    <dbReference type="NCBI Taxonomy" id="2840799"/>
    <lineage>
        <taxon>Bacteria</taxon>
        <taxon>Bacillati</taxon>
        <taxon>Bacillota</taxon>
        <taxon>Clostridia</taxon>
        <taxon>Eubacteriales</taxon>
        <taxon>Oscillospiraceae</taxon>
        <taxon>Oscillospiraceae incertae sedis</taxon>
        <taxon>Candidatus Faeciplasma</taxon>
    </lineage>
</organism>
<dbReference type="Pfam" id="PF02311">
    <property type="entry name" value="AraC_binding"/>
    <property type="match status" value="1"/>
</dbReference>
<evidence type="ECO:0000256" key="3">
    <source>
        <dbReference type="ARBA" id="ARBA00023163"/>
    </source>
</evidence>
<feature type="domain" description="HTH araC/xylS-type" evidence="4">
    <location>
        <begin position="181"/>
        <end position="279"/>
    </location>
</feature>
<evidence type="ECO:0000256" key="2">
    <source>
        <dbReference type="ARBA" id="ARBA00023125"/>
    </source>
</evidence>
<dbReference type="PANTHER" id="PTHR43280">
    <property type="entry name" value="ARAC-FAMILY TRANSCRIPTIONAL REGULATOR"/>
    <property type="match status" value="1"/>
</dbReference>
<dbReference type="PROSITE" id="PS01124">
    <property type="entry name" value="HTH_ARAC_FAMILY_2"/>
    <property type="match status" value="1"/>
</dbReference>
<protein>
    <submittedName>
        <fullName evidence="5">Helix-turn-helix transcriptional regulator</fullName>
    </submittedName>
</protein>
<keyword evidence="3" id="KW-0804">Transcription</keyword>
<dbReference type="InterPro" id="IPR020449">
    <property type="entry name" value="Tscrpt_reg_AraC-type_HTH"/>
</dbReference>
<proteinExistence type="predicted"/>
<dbReference type="PANTHER" id="PTHR43280:SF34">
    <property type="entry name" value="ARAC-FAMILY TRANSCRIPTIONAL REGULATOR"/>
    <property type="match status" value="1"/>
</dbReference>
<dbReference type="Gene3D" id="1.10.10.60">
    <property type="entry name" value="Homeodomain-like"/>
    <property type="match status" value="2"/>
</dbReference>
<name>A0A9D1EPY3_9FIRM</name>
<evidence type="ECO:0000259" key="4">
    <source>
        <dbReference type="PROSITE" id="PS01124"/>
    </source>
</evidence>
<dbReference type="AlphaFoldDB" id="A0A9D1EPY3"/>
<evidence type="ECO:0000256" key="1">
    <source>
        <dbReference type="ARBA" id="ARBA00023015"/>
    </source>
</evidence>
<dbReference type="InterPro" id="IPR018060">
    <property type="entry name" value="HTH_AraC"/>
</dbReference>
<gene>
    <name evidence="5" type="ORF">IAD01_07345</name>
</gene>
<dbReference type="PRINTS" id="PR00032">
    <property type="entry name" value="HTHARAC"/>
</dbReference>
<dbReference type="SMART" id="SM00342">
    <property type="entry name" value="HTH_ARAC"/>
    <property type="match status" value="1"/>
</dbReference>
<dbReference type="Gene3D" id="2.60.120.280">
    <property type="entry name" value="Regulatory protein AraC"/>
    <property type="match status" value="1"/>
</dbReference>
<dbReference type="GO" id="GO:0043565">
    <property type="term" value="F:sequence-specific DNA binding"/>
    <property type="evidence" value="ECO:0007669"/>
    <property type="project" value="InterPro"/>
</dbReference>
<dbReference type="GO" id="GO:0003700">
    <property type="term" value="F:DNA-binding transcription factor activity"/>
    <property type="evidence" value="ECO:0007669"/>
    <property type="project" value="InterPro"/>
</dbReference>
<evidence type="ECO:0000313" key="5">
    <source>
        <dbReference type="EMBL" id="HIS25196.1"/>
    </source>
</evidence>
<accession>A0A9D1EPY3</accession>
<dbReference type="SUPFAM" id="SSF46689">
    <property type="entry name" value="Homeodomain-like"/>
    <property type="match status" value="2"/>
</dbReference>
<reference evidence="5" key="1">
    <citation type="submission" date="2020-10" db="EMBL/GenBank/DDBJ databases">
        <authorList>
            <person name="Gilroy R."/>
        </authorList>
    </citation>
    <scope>NUCLEOTIDE SEQUENCE</scope>
    <source>
        <strain evidence="5">CHK157-1446</strain>
    </source>
</reference>
<sequence length="279" mass="32030">MLRFFFSATDEYRKKLPYGFAGVGCFYEQEHVKRPGGREETEWVYPFYQWIQCREGSGEVWLQGKKYSISKGQGMLLLPNEPHEYMSVDGKWMVDWVIFDGAQTAEFIKNVMKAEHSGIYSLAYPNDILELTSKLFETAITENPMKYIISSGIVYQILLNIYINAFTKQAPALTHKAERLKPVFAYISTHYAEVIPLETLAQKVKVTPQHLCNIFKSLTGQTLTEYINVVRIGKSKELLKSTDMLIKEIAPACGFEDVSYFCEIFKRSEGMTPTAFRGR</sequence>
<dbReference type="EMBL" id="DVIR01000067">
    <property type="protein sequence ID" value="HIS25196.1"/>
    <property type="molecule type" value="Genomic_DNA"/>
</dbReference>
<dbReference type="InterPro" id="IPR009057">
    <property type="entry name" value="Homeodomain-like_sf"/>
</dbReference>
<evidence type="ECO:0000313" key="6">
    <source>
        <dbReference type="Proteomes" id="UP000823982"/>
    </source>
</evidence>
<dbReference type="InterPro" id="IPR003313">
    <property type="entry name" value="AraC-bd"/>
</dbReference>
<dbReference type="Pfam" id="PF12833">
    <property type="entry name" value="HTH_18"/>
    <property type="match status" value="1"/>
</dbReference>